<sequence length="74" mass="8289">MAKYKVILHFSDGDVEDDNYGEFYSSKAEAESAGQEGLHDTQTGAEILNLSNPGDNPYDPQDFDQAWYEVVKVK</sequence>
<keyword evidence="2" id="KW-1185">Reference proteome</keyword>
<dbReference type="EMBL" id="JBHTON010000015">
    <property type="protein sequence ID" value="MFD1484794.1"/>
    <property type="molecule type" value="Genomic_DNA"/>
</dbReference>
<evidence type="ECO:0000313" key="2">
    <source>
        <dbReference type="Proteomes" id="UP001597252"/>
    </source>
</evidence>
<protein>
    <submittedName>
        <fullName evidence="1">Uncharacterized protein</fullName>
    </submittedName>
</protein>
<evidence type="ECO:0000313" key="1">
    <source>
        <dbReference type="EMBL" id="MFD1484794.1"/>
    </source>
</evidence>
<comment type="caution">
    <text evidence="1">The sequence shown here is derived from an EMBL/GenBank/DDBJ whole genome shotgun (WGS) entry which is preliminary data.</text>
</comment>
<accession>A0ABW4E4H6</accession>
<name>A0ABW4E4H6_9LACO</name>
<organism evidence="1 2">
    <name type="scientific">Lacticaseibacillus baoqingensis</name>
    <dbReference type="NCBI Taxonomy" id="2486013"/>
    <lineage>
        <taxon>Bacteria</taxon>
        <taxon>Bacillati</taxon>
        <taxon>Bacillota</taxon>
        <taxon>Bacilli</taxon>
        <taxon>Lactobacillales</taxon>
        <taxon>Lactobacillaceae</taxon>
        <taxon>Lacticaseibacillus</taxon>
    </lineage>
</organism>
<reference evidence="2" key="1">
    <citation type="journal article" date="2019" name="Int. J. Syst. Evol. Microbiol.">
        <title>The Global Catalogue of Microorganisms (GCM) 10K type strain sequencing project: providing services to taxonomists for standard genome sequencing and annotation.</title>
        <authorList>
            <consortium name="The Broad Institute Genomics Platform"/>
            <consortium name="The Broad Institute Genome Sequencing Center for Infectious Disease"/>
            <person name="Wu L."/>
            <person name="Ma J."/>
        </authorList>
    </citation>
    <scope>NUCLEOTIDE SEQUENCE [LARGE SCALE GENOMIC DNA]</scope>
    <source>
        <strain evidence="2">CCM 8903</strain>
    </source>
</reference>
<dbReference type="Proteomes" id="UP001597252">
    <property type="component" value="Unassembled WGS sequence"/>
</dbReference>
<dbReference type="RefSeq" id="WP_125753527.1">
    <property type="nucleotide sequence ID" value="NZ_JBHTON010000015.1"/>
</dbReference>
<gene>
    <name evidence="1" type="ORF">ACFQ5J_06080</name>
</gene>
<proteinExistence type="predicted"/>